<keyword evidence="1" id="KW-0812">Transmembrane</keyword>
<dbReference type="Pfam" id="PF10325">
    <property type="entry name" value="7TM_GPCR_Srz"/>
    <property type="match status" value="1"/>
</dbReference>
<dbReference type="PANTHER" id="PTHR31720">
    <property type="entry name" value="SERPENTINE RECEPTOR, CLASS Z-RELATED"/>
    <property type="match status" value="1"/>
</dbReference>
<evidence type="ECO:0000256" key="1">
    <source>
        <dbReference type="SAM" id="Phobius"/>
    </source>
</evidence>
<dbReference type="EMBL" id="DS268430">
    <property type="protein sequence ID" value="EFO96180.1"/>
    <property type="molecule type" value="Genomic_DNA"/>
</dbReference>
<name>E3M9E7_CAERE</name>
<evidence type="ECO:0000313" key="2">
    <source>
        <dbReference type="EMBL" id="EFO96180.1"/>
    </source>
</evidence>
<dbReference type="InterPro" id="IPR018817">
    <property type="entry name" value="7TM_GPCR_serpentine_rcpt_Srz"/>
</dbReference>
<dbReference type="OrthoDB" id="5875377at2759"/>
<feature type="transmembrane region" description="Helical" evidence="1">
    <location>
        <begin position="196"/>
        <end position="214"/>
    </location>
</feature>
<keyword evidence="1" id="KW-1133">Transmembrane helix</keyword>
<proteinExistence type="predicted"/>
<dbReference type="PANTHER" id="PTHR31720:SF12">
    <property type="entry name" value="SERPENTINE RECEPTOR, CLASS T-RELATED"/>
    <property type="match status" value="1"/>
</dbReference>
<keyword evidence="3" id="KW-1185">Reference proteome</keyword>
<dbReference type="HOGENOM" id="CLU_056063_0_0_1"/>
<dbReference type="Proteomes" id="UP000008281">
    <property type="component" value="Unassembled WGS sequence"/>
</dbReference>
<feature type="transmembrane region" description="Helical" evidence="1">
    <location>
        <begin position="66"/>
        <end position="87"/>
    </location>
</feature>
<reference evidence="2" key="1">
    <citation type="submission" date="2007-07" db="EMBL/GenBank/DDBJ databases">
        <title>PCAP assembly of the Caenorhabditis remanei genome.</title>
        <authorList>
            <consortium name="The Caenorhabditis remanei Sequencing Consortium"/>
            <person name="Wilson R.K."/>
        </authorList>
    </citation>
    <scope>NUCLEOTIDE SEQUENCE [LARGE SCALE GENOMIC DNA]</scope>
    <source>
        <strain evidence="2">PB4641</strain>
    </source>
</reference>
<evidence type="ECO:0000313" key="3">
    <source>
        <dbReference type="Proteomes" id="UP000008281"/>
    </source>
</evidence>
<dbReference type="InParanoid" id="E3M9E7"/>
<gene>
    <name evidence="2" type="ORF">CRE_14536</name>
</gene>
<accession>E3M9E7</accession>
<feature type="transmembrane region" description="Helical" evidence="1">
    <location>
        <begin position="139"/>
        <end position="166"/>
    </location>
</feature>
<protein>
    <submittedName>
        <fullName evidence="2">Uncharacterized protein</fullName>
    </submittedName>
</protein>
<organism evidence="3">
    <name type="scientific">Caenorhabditis remanei</name>
    <name type="common">Caenorhabditis vulgaris</name>
    <dbReference type="NCBI Taxonomy" id="31234"/>
    <lineage>
        <taxon>Eukaryota</taxon>
        <taxon>Metazoa</taxon>
        <taxon>Ecdysozoa</taxon>
        <taxon>Nematoda</taxon>
        <taxon>Chromadorea</taxon>
        <taxon>Rhabditida</taxon>
        <taxon>Rhabditina</taxon>
        <taxon>Rhabditomorpha</taxon>
        <taxon>Rhabditoidea</taxon>
        <taxon>Rhabditidae</taxon>
        <taxon>Peloderinae</taxon>
        <taxon>Caenorhabditis</taxon>
    </lineage>
</organism>
<feature type="transmembrane region" description="Helical" evidence="1">
    <location>
        <begin position="107"/>
        <end position="127"/>
    </location>
</feature>
<keyword evidence="1" id="KW-0472">Membrane</keyword>
<sequence>MPLSDLETKDFFREEVFVYDSMYEDYFSTDEADLKIDVETNYLHKYSFGLSFSKQTDAVVLILRFIGYRISMVASPVFNIILILLAVQRFSLYFYEDSEKFLNLKSFFMSLLVVFLYLFFAILHLVIRIEESLIAKNAFMYFLASFAVYISLILELLACFSVLVYIPMFISIRKLLHLPSLAQSQPQTYMMYQVKFIFIGKLFMLILLVGSGIVSKFSGWTFSMLAFVITNLSTFYMTPLIIQMTYLFCNKRNTQLVISYLSFRFVIDKLRRLLRKNNAVQPIVPTDGRV</sequence>
<feature type="transmembrane region" description="Helical" evidence="1">
    <location>
        <begin position="220"/>
        <end position="242"/>
    </location>
</feature>
<dbReference type="AlphaFoldDB" id="E3M9E7"/>